<comment type="function">
    <text evidence="3">Involved in the cellular defense against the biological effects of O6-methylguanine (O6-MeG) and O4-methylthymine (O4-MeT) in DNA. Repairs the methylated nucleobase in DNA by stoichiometrically transferring the methyl group to a cysteine residue in the enzyme. This is a suicide reaction: the enzyme is irreversibly inactivated.</text>
</comment>
<dbReference type="RefSeq" id="WP_069322155.1">
    <property type="nucleotide sequence ID" value="NZ_MDDS01000086.1"/>
</dbReference>
<dbReference type="GO" id="GO:0032259">
    <property type="term" value="P:methylation"/>
    <property type="evidence" value="ECO:0007669"/>
    <property type="project" value="UniProtKB-KW"/>
</dbReference>
<evidence type="ECO:0000259" key="16">
    <source>
        <dbReference type="Pfam" id="PF01035"/>
    </source>
</evidence>
<comment type="caution">
    <text evidence="18">The sequence shown here is derived from an EMBL/GenBank/DDBJ whole genome shotgun (WGS) entry which is preliminary data.</text>
</comment>
<evidence type="ECO:0000256" key="9">
    <source>
        <dbReference type="ARBA" id="ARBA00022679"/>
    </source>
</evidence>
<dbReference type="GO" id="GO:0046872">
    <property type="term" value="F:metal ion binding"/>
    <property type="evidence" value="ECO:0007669"/>
    <property type="project" value="UniProtKB-KW"/>
</dbReference>
<evidence type="ECO:0000259" key="17">
    <source>
        <dbReference type="Pfam" id="PF02870"/>
    </source>
</evidence>
<evidence type="ECO:0000256" key="11">
    <source>
        <dbReference type="ARBA" id="ARBA00022763"/>
    </source>
</evidence>
<dbReference type="Pfam" id="PF01035">
    <property type="entry name" value="DNA_binding_1"/>
    <property type="match status" value="1"/>
</dbReference>
<keyword evidence="13" id="KW-0238">DNA-binding</keyword>
<evidence type="ECO:0000313" key="19">
    <source>
        <dbReference type="Proteomes" id="UP000094487"/>
    </source>
</evidence>
<comment type="catalytic activity">
    <reaction evidence="15">
        <text>a 6-O-methyl-2'-deoxyguanosine in DNA + L-cysteinyl-[protein] = S-methyl-L-cysteinyl-[protein] + a 2'-deoxyguanosine in DNA</text>
        <dbReference type="Rhea" id="RHEA:24000"/>
        <dbReference type="Rhea" id="RHEA-COMP:10131"/>
        <dbReference type="Rhea" id="RHEA-COMP:10132"/>
        <dbReference type="Rhea" id="RHEA-COMP:11367"/>
        <dbReference type="Rhea" id="RHEA-COMP:11368"/>
        <dbReference type="ChEBI" id="CHEBI:29950"/>
        <dbReference type="ChEBI" id="CHEBI:82612"/>
        <dbReference type="ChEBI" id="CHEBI:85445"/>
        <dbReference type="ChEBI" id="CHEBI:85448"/>
        <dbReference type="EC" id="2.1.1.63"/>
    </reaction>
</comment>
<dbReference type="InterPro" id="IPR036217">
    <property type="entry name" value="MethylDNA_cys_MeTrfase_DNAb"/>
</dbReference>
<keyword evidence="12" id="KW-0862">Zinc</keyword>
<keyword evidence="9 18" id="KW-0808">Transferase</keyword>
<gene>
    <name evidence="18" type="ORF">BFL28_07725</name>
</gene>
<dbReference type="Gene3D" id="1.10.10.10">
    <property type="entry name" value="Winged helix-like DNA-binding domain superfamily/Winged helix DNA-binding domain"/>
    <property type="match status" value="1"/>
</dbReference>
<keyword evidence="14" id="KW-0234">DNA repair</keyword>
<evidence type="ECO:0000256" key="1">
    <source>
        <dbReference type="ARBA" id="ARBA00001286"/>
    </source>
</evidence>
<dbReference type="GO" id="GO:0003677">
    <property type="term" value="F:DNA binding"/>
    <property type="evidence" value="ECO:0007669"/>
    <property type="project" value="UniProtKB-KW"/>
</dbReference>
<dbReference type="SUPFAM" id="SSF53155">
    <property type="entry name" value="Methylated DNA-protein cysteine methyltransferase domain"/>
    <property type="match status" value="1"/>
</dbReference>
<evidence type="ECO:0000313" key="18">
    <source>
        <dbReference type="EMBL" id="ODP35968.1"/>
    </source>
</evidence>
<dbReference type="CDD" id="cd06445">
    <property type="entry name" value="ATase"/>
    <property type="match status" value="1"/>
</dbReference>
<evidence type="ECO:0000256" key="7">
    <source>
        <dbReference type="ARBA" id="ARBA00022553"/>
    </source>
</evidence>
<evidence type="ECO:0000256" key="2">
    <source>
        <dbReference type="ARBA" id="ARBA00001947"/>
    </source>
</evidence>
<dbReference type="PANTHER" id="PTHR46460">
    <property type="entry name" value="METHYLATED-DNA--PROTEIN-CYSTEINE METHYLTRANSFERASE"/>
    <property type="match status" value="1"/>
</dbReference>
<evidence type="ECO:0000256" key="4">
    <source>
        <dbReference type="ARBA" id="ARBA00008711"/>
    </source>
</evidence>
<evidence type="ECO:0000256" key="8">
    <source>
        <dbReference type="ARBA" id="ARBA00022603"/>
    </source>
</evidence>
<evidence type="ECO:0000256" key="6">
    <source>
        <dbReference type="ARBA" id="ARBA00015377"/>
    </source>
</evidence>
<dbReference type="InterPro" id="IPR014048">
    <property type="entry name" value="MethylDNA_cys_MeTrfase_DNA-bd"/>
</dbReference>
<dbReference type="InterPro" id="IPR036388">
    <property type="entry name" value="WH-like_DNA-bd_sf"/>
</dbReference>
<dbReference type="GO" id="GO:0003908">
    <property type="term" value="F:methylated-DNA-[protein]-cysteine S-methyltransferase activity"/>
    <property type="evidence" value="ECO:0007669"/>
    <property type="project" value="UniProtKB-EC"/>
</dbReference>
<keyword evidence="10" id="KW-0479">Metal-binding</keyword>
<dbReference type="InterPro" id="IPR001497">
    <property type="entry name" value="MethylDNA_cys_MeTrfase_AS"/>
</dbReference>
<dbReference type="Proteomes" id="UP000094487">
    <property type="component" value="Unassembled WGS sequence"/>
</dbReference>
<dbReference type="PROSITE" id="PS00374">
    <property type="entry name" value="MGMT"/>
    <property type="match status" value="1"/>
</dbReference>
<evidence type="ECO:0000256" key="5">
    <source>
        <dbReference type="ARBA" id="ARBA00011918"/>
    </source>
</evidence>
<evidence type="ECO:0000256" key="10">
    <source>
        <dbReference type="ARBA" id="ARBA00022723"/>
    </source>
</evidence>
<protein>
    <recommendedName>
        <fullName evidence="6">Methylated-DNA--protein-cysteine methyltransferase</fullName>
        <ecNumber evidence="5">2.1.1.63</ecNumber>
    </recommendedName>
</protein>
<reference evidence="18 19" key="1">
    <citation type="submission" date="2016-08" db="EMBL/GenBank/DDBJ databases">
        <title>Draft genome of the agarase producing Sphingomonas sp. MCT13.</title>
        <authorList>
            <person name="D'Andrea M.M."/>
            <person name="Rossolini G.M."/>
            <person name="Thaller M.C."/>
        </authorList>
    </citation>
    <scope>NUCLEOTIDE SEQUENCE [LARGE SCALE GENOMIC DNA]</scope>
    <source>
        <strain evidence="18 19">MCT13</strain>
    </source>
</reference>
<dbReference type="PANTHER" id="PTHR46460:SF1">
    <property type="entry name" value="METHYLATED-DNA--PROTEIN-CYSTEINE METHYLTRANSFERASE"/>
    <property type="match status" value="1"/>
</dbReference>
<name>A0A1E3LQC7_9SPHN</name>
<dbReference type="AlphaFoldDB" id="A0A1E3LQC7"/>
<feature type="domain" description="Methylated-DNA-[protein]-cysteine S-methyltransferase DNA binding" evidence="16">
    <location>
        <begin position="79"/>
        <end position="151"/>
    </location>
</feature>
<comment type="catalytic activity">
    <reaction evidence="1">
        <text>a 4-O-methyl-thymidine in DNA + L-cysteinyl-[protein] = a thymidine in DNA + S-methyl-L-cysteinyl-[protein]</text>
        <dbReference type="Rhea" id="RHEA:53428"/>
        <dbReference type="Rhea" id="RHEA-COMP:10131"/>
        <dbReference type="Rhea" id="RHEA-COMP:10132"/>
        <dbReference type="Rhea" id="RHEA-COMP:13555"/>
        <dbReference type="Rhea" id="RHEA-COMP:13556"/>
        <dbReference type="ChEBI" id="CHEBI:29950"/>
        <dbReference type="ChEBI" id="CHEBI:82612"/>
        <dbReference type="ChEBI" id="CHEBI:137386"/>
        <dbReference type="ChEBI" id="CHEBI:137387"/>
        <dbReference type="EC" id="2.1.1.63"/>
    </reaction>
</comment>
<organism evidence="18 19">
    <name type="scientific">Sphingomonas turrisvirgatae</name>
    <dbReference type="NCBI Taxonomy" id="1888892"/>
    <lineage>
        <taxon>Bacteria</taxon>
        <taxon>Pseudomonadati</taxon>
        <taxon>Pseudomonadota</taxon>
        <taxon>Alphaproteobacteria</taxon>
        <taxon>Sphingomonadales</taxon>
        <taxon>Sphingomonadaceae</taxon>
        <taxon>Sphingomonas</taxon>
    </lineage>
</organism>
<feature type="domain" description="Methylguanine DNA methyltransferase ribonuclease-like" evidence="17">
    <location>
        <begin position="7"/>
        <end position="67"/>
    </location>
</feature>
<dbReference type="InterPro" id="IPR036631">
    <property type="entry name" value="MGMT_N_sf"/>
</dbReference>
<dbReference type="GO" id="GO:0006281">
    <property type="term" value="P:DNA repair"/>
    <property type="evidence" value="ECO:0007669"/>
    <property type="project" value="UniProtKB-KW"/>
</dbReference>
<comment type="cofactor">
    <cofactor evidence="2">
        <name>Zn(2+)</name>
        <dbReference type="ChEBI" id="CHEBI:29105"/>
    </cofactor>
</comment>
<dbReference type="SUPFAM" id="SSF46767">
    <property type="entry name" value="Methylated DNA-protein cysteine methyltransferase, C-terminal domain"/>
    <property type="match status" value="1"/>
</dbReference>
<sequence length="157" mass="16487">MYARDHALIATPIGLIRVEGDEQTVLSLSIGAEGPPAEGTSGPVRNAVDQLAGYFAGTRTAFDLPLPVLRSSRGTVLRDALVAVRYGGALSYGELARQLGSSARAIGQLCARNPLPIIVPCHRVLGAGGILGHYCAGDGPITKQWLLEHERRHLAGA</sequence>
<dbReference type="Gene3D" id="3.30.160.70">
    <property type="entry name" value="Methylated DNA-protein cysteine methyltransferase domain"/>
    <property type="match status" value="1"/>
</dbReference>
<keyword evidence="11" id="KW-0227">DNA damage</keyword>
<dbReference type="EMBL" id="MDDS01000086">
    <property type="protein sequence ID" value="ODP35968.1"/>
    <property type="molecule type" value="Genomic_DNA"/>
</dbReference>
<evidence type="ECO:0000256" key="3">
    <source>
        <dbReference type="ARBA" id="ARBA00003317"/>
    </source>
</evidence>
<evidence type="ECO:0000256" key="12">
    <source>
        <dbReference type="ARBA" id="ARBA00022833"/>
    </source>
</evidence>
<keyword evidence="8 18" id="KW-0489">Methyltransferase</keyword>
<accession>A0A1E3LQC7</accession>
<dbReference type="EC" id="2.1.1.63" evidence="5"/>
<keyword evidence="7" id="KW-0597">Phosphoprotein</keyword>
<dbReference type="STRING" id="1888892.BFL28_07725"/>
<evidence type="ECO:0000256" key="14">
    <source>
        <dbReference type="ARBA" id="ARBA00023204"/>
    </source>
</evidence>
<dbReference type="OrthoDB" id="9802228at2"/>
<keyword evidence="19" id="KW-1185">Reference proteome</keyword>
<dbReference type="NCBIfam" id="TIGR00589">
    <property type="entry name" value="ogt"/>
    <property type="match status" value="1"/>
</dbReference>
<comment type="similarity">
    <text evidence="4">Belongs to the MGMT family.</text>
</comment>
<proteinExistence type="inferred from homology"/>
<dbReference type="InterPro" id="IPR008332">
    <property type="entry name" value="MethylG_MeTrfase_N"/>
</dbReference>
<evidence type="ECO:0000256" key="15">
    <source>
        <dbReference type="ARBA" id="ARBA00049348"/>
    </source>
</evidence>
<dbReference type="Pfam" id="PF02870">
    <property type="entry name" value="Methyltransf_1N"/>
    <property type="match status" value="1"/>
</dbReference>
<evidence type="ECO:0000256" key="13">
    <source>
        <dbReference type="ARBA" id="ARBA00023125"/>
    </source>
</evidence>